<dbReference type="HOGENOM" id="CLU_034545_4_1_9"/>
<reference evidence="2 3" key="1">
    <citation type="submission" date="2014-12" db="EMBL/GenBank/DDBJ databases">
        <title>Comparative genomics of the lactic acid bacteria isolated from the honey bee gut.</title>
        <authorList>
            <person name="Ellegaard K.M."/>
            <person name="Tamarit D."/>
            <person name="Javelind E."/>
            <person name="Olofsson T."/>
            <person name="Andersson S.G."/>
            <person name="Vasquez A."/>
        </authorList>
    </citation>
    <scope>NUCLEOTIDE SEQUENCE [LARGE SCALE GENOMIC DNA]</scope>
    <source>
        <strain evidence="2 3">Hon2</strain>
    </source>
</reference>
<dbReference type="Proteomes" id="UP000033695">
    <property type="component" value="Unassembled WGS sequence"/>
</dbReference>
<comment type="caution">
    <text evidence="2">The sequence shown here is derived from an EMBL/GenBank/DDBJ whole genome shotgun (WGS) entry which is preliminary data.</text>
</comment>
<dbReference type="STRING" id="1218508.JG29_06400"/>
<dbReference type="Gene3D" id="3.60.40.10">
    <property type="entry name" value="PPM-type phosphatase domain"/>
    <property type="match status" value="1"/>
</dbReference>
<gene>
    <name evidence="2" type="primary">pppL</name>
    <name evidence="2" type="ORF">JG29_06400</name>
</gene>
<dbReference type="SMART" id="SM00331">
    <property type="entry name" value="PP2C_SIG"/>
    <property type="match status" value="1"/>
</dbReference>
<dbReference type="OrthoDB" id="9801841at2"/>
<dbReference type="PROSITE" id="PS51746">
    <property type="entry name" value="PPM_2"/>
    <property type="match status" value="1"/>
</dbReference>
<dbReference type="InterPro" id="IPR036457">
    <property type="entry name" value="PPM-type-like_dom_sf"/>
</dbReference>
<dbReference type="NCBIfam" id="NF033484">
    <property type="entry name" value="Stp1_PP2C_phos"/>
    <property type="match status" value="1"/>
</dbReference>
<dbReference type="Pfam" id="PF13672">
    <property type="entry name" value="PP2C_2"/>
    <property type="match status" value="1"/>
</dbReference>
<evidence type="ECO:0000313" key="3">
    <source>
        <dbReference type="Proteomes" id="UP000033695"/>
    </source>
</evidence>
<dbReference type="InterPro" id="IPR015655">
    <property type="entry name" value="PP2C"/>
</dbReference>
<dbReference type="PATRIC" id="fig|1218508.4.peg.655"/>
<evidence type="ECO:0000259" key="1">
    <source>
        <dbReference type="PROSITE" id="PS51746"/>
    </source>
</evidence>
<dbReference type="SMART" id="SM00332">
    <property type="entry name" value="PP2Cc"/>
    <property type="match status" value="1"/>
</dbReference>
<name>A0A0F4KVD9_9LACO</name>
<organism evidence="2 3">
    <name type="scientific">Bombilactobacillus mellis</name>
    <dbReference type="NCBI Taxonomy" id="1218508"/>
    <lineage>
        <taxon>Bacteria</taxon>
        <taxon>Bacillati</taxon>
        <taxon>Bacillota</taxon>
        <taxon>Bacilli</taxon>
        <taxon>Lactobacillales</taxon>
        <taxon>Lactobacillaceae</taxon>
        <taxon>Bombilactobacillus</taxon>
    </lineage>
</organism>
<proteinExistence type="predicted"/>
<dbReference type="AlphaFoldDB" id="A0A0F4KVD9"/>
<accession>A0A0F4KVD9</accession>
<dbReference type="PANTHER" id="PTHR47992">
    <property type="entry name" value="PROTEIN PHOSPHATASE"/>
    <property type="match status" value="1"/>
</dbReference>
<dbReference type="EMBL" id="JXBZ01000005">
    <property type="protein sequence ID" value="KJY49186.1"/>
    <property type="molecule type" value="Genomic_DNA"/>
</dbReference>
<dbReference type="RefSeq" id="WP_045922490.1">
    <property type="nucleotide sequence ID" value="NZ_JBHTHW010000003.1"/>
</dbReference>
<feature type="domain" description="PPM-type phosphatase" evidence="1">
    <location>
        <begin position="2"/>
        <end position="241"/>
    </location>
</feature>
<dbReference type="CDD" id="cd00143">
    <property type="entry name" value="PP2Cc"/>
    <property type="match status" value="1"/>
</dbReference>
<keyword evidence="3" id="KW-1185">Reference proteome</keyword>
<dbReference type="GO" id="GO:0004722">
    <property type="term" value="F:protein serine/threonine phosphatase activity"/>
    <property type="evidence" value="ECO:0007669"/>
    <property type="project" value="InterPro"/>
</dbReference>
<dbReference type="InterPro" id="IPR001932">
    <property type="entry name" value="PPM-type_phosphatase-like_dom"/>
</dbReference>
<protein>
    <submittedName>
        <fullName evidence="2">Protein serine/threonine phosphatase PrpC, regulation of stationary phase</fullName>
    </submittedName>
</protein>
<sequence>MDIAFKTDIGQQRKTNQDYVQFYRNRSGIVFAVVADGMGGHRGGGVASDMVVNHFGQAFQKNNSQDIQEVSHWANEILTLENQRVVELSQQKTELTGMGTTIVGAFVFPEKVLVFNVGDSRCYLFSQHKLRQLSFDHSLVNELLISGAITEQEAKNHPNKNIITQSLGVSPNVSPTFGTFSLQANDQLLLCSDGLTNMVDNDQLAAVLQQTSTAQKKCDLLIKMANEAGGTDNITALIIDIQDNSEVAADD</sequence>
<dbReference type="SUPFAM" id="SSF81606">
    <property type="entry name" value="PP2C-like"/>
    <property type="match status" value="1"/>
</dbReference>
<evidence type="ECO:0000313" key="2">
    <source>
        <dbReference type="EMBL" id="KJY49186.1"/>
    </source>
</evidence>